<gene>
    <name evidence="2" type="ORF">F6R98_04385</name>
</gene>
<dbReference type="InterPro" id="IPR013024">
    <property type="entry name" value="GGCT-like"/>
</dbReference>
<accession>A0A5Q0BEM4</accession>
<dbReference type="InterPro" id="IPR036568">
    <property type="entry name" value="GGCT-like_sf"/>
</dbReference>
<reference evidence="2 3" key="1">
    <citation type="submission" date="2019-09" db="EMBL/GenBank/DDBJ databases">
        <title>Ecophysiology of the spiral-shaped methanotroph Methylospira mobilis as revealed by the complete genome sequence.</title>
        <authorList>
            <person name="Oshkin I.Y."/>
            <person name="Dedysh S.N."/>
            <person name="Miroshnikov K."/>
            <person name="Danilova O.V."/>
            <person name="Hakobyan A."/>
            <person name="Liesack W."/>
        </authorList>
    </citation>
    <scope>NUCLEOTIDE SEQUENCE [LARGE SCALE GENOMIC DNA]</scope>
    <source>
        <strain evidence="2 3">Shm1</strain>
    </source>
</reference>
<dbReference type="GO" id="GO:0016740">
    <property type="term" value="F:transferase activity"/>
    <property type="evidence" value="ECO:0007669"/>
    <property type="project" value="UniProtKB-KW"/>
</dbReference>
<evidence type="ECO:0000313" key="3">
    <source>
        <dbReference type="Proteomes" id="UP000325755"/>
    </source>
</evidence>
<keyword evidence="2" id="KW-0808">Transferase</keyword>
<evidence type="ECO:0000313" key="2">
    <source>
        <dbReference type="EMBL" id="QFY41959.1"/>
    </source>
</evidence>
<dbReference type="Gene3D" id="3.10.490.10">
    <property type="entry name" value="Gamma-glutamyl cyclotransferase-like"/>
    <property type="match status" value="1"/>
</dbReference>
<dbReference type="CDD" id="cd06661">
    <property type="entry name" value="GGCT_like"/>
    <property type="match status" value="1"/>
</dbReference>
<organism evidence="2 3">
    <name type="scientific">Candidatus Methylospira mobilis</name>
    <dbReference type="NCBI Taxonomy" id="1808979"/>
    <lineage>
        <taxon>Bacteria</taxon>
        <taxon>Pseudomonadati</taxon>
        <taxon>Pseudomonadota</taxon>
        <taxon>Gammaproteobacteria</taxon>
        <taxon>Methylococcales</taxon>
        <taxon>Methylococcaceae</taxon>
        <taxon>Candidatus Methylospira</taxon>
    </lineage>
</organism>
<dbReference type="AlphaFoldDB" id="A0A5Q0BEM4"/>
<proteinExistence type="predicted"/>
<name>A0A5Q0BEM4_9GAMM</name>
<feature type="domain" description="Gamma-glutamylcyclotransferase AIG2-like" evidence="1">
    <location>
        <begin position="13"/>
        <end position="137"/>
    </location>
</feature>
<dbReference type="InterPro" id="IPR009288">
    <property type="entry name" value="AIG2-like_dom"/>
</dbReference>
<sequence length="140" mass="16184">MTKILKTMHVQFLFVYGSLMRGASLDTHPLLAQHAAYVCAAMWQGRLYRVDYYPGAVKTQTVSDRVHGELYRLHEPGDLLARLDQYEECAPEFPEPTEYVRSKESVVIENGDSVRAWIYLYNWPLVKLERIESGDFRRGG</sequence>
<protein>
    <submittedName>
        <fullName evidence="2">Gamma-glutamylcyclotransferase</fullName>
    </submittedName>
</protein>
<dbReference type="RefSeq" id="WP_153247944.1">
    <property type="nucleotide sequence ID" value="NZ_CP044205.1"/>
</dbReference>
<dbReference type="EMBL" id="CP044205">
    <property type="protein sequence ID" value="QFY41959.1"/>
    <property type="molecule type" value="Genomic_DNA"/>
</dbReference>
<dbReference type="OrthoDB" id="482277at2"/>
<dbReference type="InParanoid" id="A0A5Q0BEM4"/>
<dbReference type="SUPFAM" id="SSF110857">
    <property type="entry name" value="Gamma-glutamyl cyclotransferase-like"/>
    <property type="match status" value="1"/>
</dbReference>
<evidence type="ECO:0000259" key="1">
    <source>
        <dbReference type="Pfam" id="PF06094"/>
    </source>
</evidence>
<dbReference type="KEGG" id="mmob:F6R98_04385"/>
<dbReference type="Proteomes" id="UP000325755">
    <property type="component" value="Chromosome"/>
</dbReference>
<dbReference type="Pfam" id="PF06094">
    <property type="entry name" value="GGACT"/>
    <property type="match status" value="1"/>
</dbReference>
<keyword evidence="3" id="KW-1185">Reference proteome</keyword>